<protein>
    <submittedName>
        <fullName evidence="1">Uncharacterized protein</fullName>
    </submittedName>
</protein>
<comment type="caution">
    <text evidence="1">The sequence shown here is derived from an EMBL/GenBank/DDBJ whole genome shotgun (WGS) entry which is preliminary data.</text>
</comment>
<feature type="non-terminal residue" evidence="1">
    <location>
        <position position="1"/>
    </location>
</feature>
<organism evidence="1 2">
    <name type="scientific">Spiromyces aspiralis</name>
    <dbReference type="NCBI Taxonomy" id="68401"/>
    <lineage>
        <taxon>Eukaryota</taxon>
        <taxon>Fungi</taxon>
        <taxon>Fungi incertae sedis</taxon>
        <taxon>Zoopagomycota</taxon>
        <taxon>Kickxellomycotina</taxon>
        <taxon>Kickxellomycetes</taxon>
        <taxon>Kickxellales</taxon>
        <taxon>Kickxellaceae</taxon>
        <taxon>Spiromyces</taxon>
    </lineage>
</organism>
<reference evidence="1" key="1">
    <citation type="submission" date="2022-06" db="EMBL/GenBank/DDBJ databases">
        <title>Phylogenomic reconstructions and comparative analyses of Kickxellomycotina fungi.</title>
        <authorList>
            <person name="Reynolds N.K."/>
            <person name="Stajich J.E."/>
            <person name="Barry K."/>
            <person name="Grigoriev I.V."/>
            <person name="Crous P."/>
            <person name="Smith M.E."/>
        </authorList>
    </citation>
    <scope>NUCLEOTIDE SEQUENCE</scope>
    <source>
        <strain evidence="1">RSA 2271</strain>
    </source>
</reference>
<keyword evidence="2" id="KW-1185">Reference proteome</keyword>
<dbReference type="EMBL" id="JAMZIH010006642">
    <property type="protein sequence ID" value="KAJ1673719.1"/>
    <property type="molecule type" value="Genomic_DNA"/>
</dbReference>
<evidence type="ECO:0000313" key="1">
    <source>
        <dbReference type="EMBL" id="KAJ1673719.1"/>
    </source>
</evidence>
<feature type="non-terminal residue" evidence="1">
    <location>
        <position position="346"/>
    </location>
</feature>
<dbReference type="Proteomes" id="UP001145114">
    <property type="component" value="Unassembled WGS sequence"/>
</dbReference>
<gene>
    <name evidence="1" type="ORF">EV182_004696</name>
</gene>
<accession>A0ACC1HII2</accession>
<proteinExistence type="predicted"/>
<name>A0ACC1HII2_9FUNG</name>
<evidence type="ECO:0000313" key="2">
    <source>
        <dbReference type="Proteomes" id="UP001145114"/>
    </source>
</evidence>
<sequence>QSHTNYSFLSECIYTLISICATQVREERIVWPSNPNFFLRQLAENIGGSTSFHADHPPAQEVVEKLLALAVEPPEMPPAGGLVYSAYTYLFSQGRKGWHSTCALESAAMLLLLLLVCQPGPRDAPHDNIFRACLSRVENTLPGKTDRSQISFQQLFDKLLGSLEAEEHTLLLHILVALNPLFSEYLVARTDPDAMLMPVLKAINSTLAAIQTTTPATTMTTGAAATAAAAVAATTGHQSGNASSHSPAASRKLSGQFTPNLSIVDTPIPPLPSSQRSRDSQFLLLYSWCTVIFYLTQDRTFIQEIRGLEVASPPWLQPRQQRDQPLLLFIISELAITLQKNLLHIK</sequence>